<evidence type="ECO:0000313" key="1">
    <source>
        <dbReference type="EMBL" id="VFU17687.1"/>
    </source>
</evidence>
<reference evidence="2 4" key="2">
    <citation type="submission" date="2019-05" db="EMBL/GenBank/DDBJ databases">
        <authorList>
            <person name="Farhan Ul Haque M."/>
        </authorList>
    </citation>
    <scope>NUCLEOTIDE SEQUENCE [LARGE SCALE GENOMIC DNA]</scope>
    <source>
        <strain evidence="2">2</strain>
    </source>
</reference>
<geneLocation type="plasmid" evidence="1 3">
    <name>3</name>
</geneLocation>
<dbReference type="RefSeq" id="WP_166796091.1">
    <property type="nucleotide sequence ID" value="NZ_CABFMQ020000013.1"/>
</dbReference>
<evidence type="ECO:0000313" key="2">
    <source>
        <dbReference type="EMBL" id="VTZ48830.1"/>
    </source>
</evidence>
<dbReference type="Proteomes" id="UP000485880">
    <property type="component" value="Unassembled WGS sequence"/>
</dbReference>
<evidence type="ECO:0000313" key="3">
    <source>
        <dbReference type="Proteomes" id="UP000294360"/>
    </source>
</evidence>
<reference evidence="1 3" key="1">
    <citation type="submission" date="2019-03" db="EMBL/GenBank/DDBJ databases">
        <authorList>
            <person name="Kox A.R. M."/>
        </authorList>
    </citation>
    <scope>NUCLEOTIDE SEQUENCE [LARGE SCALE GENOMIC DNA]</scope>
    <source>
        <strain evidence="1">MTUNDRAET4 annotated genome</strain>
        <plasmid evidence="3">3</plasmid>
    </source>
</reference>
<keyword evidence="1" id="KW-0614">Plasmid</keyword>
<dbReference type="AlphaFoldDB" id="A0A4U8Z7T4"/>
<dbReference type="Proteomes" id="UP000294360">
    <property type="component" value="Plasmid 3"/>
</dbReference>
<dbReference type="KEGG" id="mtun:MTUNDRAET4_0201.2"/>
<keyword evidence="4" id="KW-1185">Reference proteome</keyword>
<proteinExistence type="predicted"/>
<accession>A0A4U8Z7T4</accession>
<gene>
    <name evidence="2" type="ORF">MPC4_110130</name>
    <name evidence="1" type="ORF">MTUNDRAET4_0201</name>
</gene>
<name>A0A4U8Z7T4_METTU</name>
<organism evidence="1 3">
    <name type="scientific">Methylocella tundrae</name>
    <dbReference type="NCBI Taxonomy" id="227605"/>
    <lineage>
        <taxon>Bacteria</taxon>
        <taxon>Pseudomonadati</taxon>
        <taxon>Pseudomonadota</taxon>
        <taxon>Alphaproteobacteria</taxon>
        <taxon>Hyphomicrobiales</taxon>
        <taxon>Beijerinckiaceae</taxon>
        <taxon>Methylocella</taxon>
    </lineage>
</organism>
<dbReference type="EMBL" id="LR536452">
    <property type="protein sequence ID" value="VFU17687.1"/>
    <property type="molecule type" value="Genomic_DNA"/>
</dbReference>
<dbReference type="EMBL" id="CABFMQ020000013">
    <property type="protein sequence ID" value="VTZ48830.1"/>
    <property type="molecule type" value="Genomic_DNA"/>
</dbReference>
<sequence length="47" mass="5214">MANPKAPEIEQKQANRLCQMSPADRLTFIAKGLPVILACAQGFWRAE</sequence>
<evidence type="ECO:0000313" key="4">
    <source>
        <dbReference type="Proteomes" id="UP000485880"/>
    </source>
</evidence>
<protein>
    <submittedName>
        <fullName evidence="1">Uncharacterized protein</fullName>
    </submittedName>
</protein>